<dbReference type="GO" id="GO:0015171">
    <property type="term" value="F:amino acid transmembrane transporter activity"/>
    <property type="evidence" value="ECO:0007669"/>
    <property type="project" value="TreeGrafter"/>
</dbReference>
<dbReference type="AlphaFoldDB" id="A0A6J5YYA6"/>
<organism evidence="7">
    <name type="scientific">freshwater metagenome</name>
    <dbReference type="NCBI Taxonomy" id="449393"/>
    <lineage>
        <taxon>unclassified sequences</taxon>
        <taxon>metagenomes</taxon>
        <taxon>ecological metagenomes</taxon>
    </lineage>
</organism>
<feature type="transmembrane region" description="Helical" evidence="6">
    <location>
        <begin position="6"/>
        <end position="26"/>
    </location>
</feature>
<accession>A0A6J5YYA6</accession>
<feature type="transmembrane region" description="Helical" evidence="6">
    <location>
        <begin position="175"/>
        <end position="198"/>
    </location>
</feature>
<keyword evidence="5 6" id="KW-0472">Membrane</keyword>
<evidence type="ECO:0000313" key="7">
    <source>
        <dbReference type="EMBL" id="CAB4334446.1"/>
    </source>
</evidence>
<sequence length="200" mass="21670">MIALLPGFLTGLSLIIAIGAQNAFVIRQGLSRSHVLLVVLICAASDAILIFLGTGGLGTLIQGKPGLLEFIRWFGVLYLTWFGIKSIRSVLSNQSLEVGEGSSSSKKTAVLSVLGFTFLNPHVYLDTVILLGSIANQFEENRWFFALGASLGSILWFSAIGFGAKAASRFMSRPIFWKILDSIIAIVMFSVALFLAIYDF</sequence>
<feature type="transmembrane region" description="Helical" evidence="6">
    <location>
        <begin position="143"/>
        <end position="163"/>
    </location>
</feature>
<keyword evidence="4 6" id="KW-1133">Transmembrane helix</keyword>
<evidence type="ECO:0000256" key="4">
    <source>
        <dbReference type="ARBA" id="ARBA00022989"/>
    </source>
</evidence>
<keyword evidence="3 6" id="KW-0812">Transmembrane</keyword>
<feature type="transmembrane region" description="Helical" evidence="6">
    <location>
        <begin position="70"/>
        <end position="87"/>
    </location>
</feature>
<dbReference type="EMBL" id="CAESAG010000049">
    <property type="protein sequence ID" value="CAB4334446.1"/>
    <property type="molecule type" value="Genomic_DNA"/>
</dbReference>
<dbReference type="GO" id="GO:0005886">
    <property type="term" value="C:plasma membrane"/>
    <property type="evidence" value="ECO:0007669"/>
    <property type="project" value="UniProtKB-SubCell"/>
</dbReference>
<gene>
    <name evidence="7" type="ORF">UFOPK4080_00442</name>
</gene>
<keyword evidence="2" id="KW-1003">Cell membrane</keyword>
<protein>
    <submittedName>
        <fullName evidence="7">Unannotated protein</fullName>
    </submittedName>
</protein>
<evidence type="ECO:0000256" key="1">
    <source>
        <dbReference type="ARBA" id="ARBA00004651"/>
    </source>
</evidence>
<proteinExistence type="predicted"/>
<evidence type="ECO:0000256" key="5">
    <source>
        <dbReference type="ARBA" id="ARBA00023136"/>
    </source>
</evidence>
<evidence type="ECO:0000256" key="6">
    <source>
        <dbReference type="SAM" id="Phobius"/>
    </source>
</evidence>
<dbReference type="PANTHER" id="PTHR30086:SF20">
    <property type="entry name" value="ARGININE EXPORTER PROTEIN ARGO-RELATED"/>
    <property type="match status" value="1"/>
</dbReference>
<evidence type="ECO:0000256" key="3">
    <source>
        <dbReference type="ARBA" id="ARBA00022692"/>
    </source>
</evidence>
<dbReference type="Pfam" id="PF01810">
    <property type="entry name" value="LysE"/>
    <property type="match status" value="1"/>
</dbReference>
<feature type="transmembrane region" description="Helical" evidence="6">
    <location>
        <begin position="108"/>
        <end position="131"/>
    </location>
</feature>
<name>A0A6J5YYA6_9ZZZZ</name>
<evidence type="ECO:0000256" key="2">
    <source>
        <dbReference type="ARBA" id="ARBA00022475"/>
    </source>
</evidence>
<reference evidence="7" key="1">
    <citation type="submission" date="2020-05" db="EMBL/GenBank/DDBJ databases">
        <authorList>
            <person name="Chiriac C."/>
            <person name="Salcher M."/>
            <person name="Ghai R."/>
            <person name="Kavagutti S V."/>
        </authorList>
    </citation>
    <scope>NUCLEOTIDE SEQUENCE</scope>
</reference>
<dbReference type="InterPro" id="IPR001123">
    <property type="entry name" value="LeuE-type"/>
</dbReference>
<feature type="transmembrane region" description="Helical" evidence="6">
    <location>
        <begin position="35"/>
        <end position="58"/>
    </location>
</feature>
<dbReference type="PANTHER" id="PTHR30086">
    <property type="entry name" value="ARGININE EXPORTER PROTEIN ARGO"/>
    <property type="match status" value="1"/>
</dbReference>
<comment type="subcellular location">
    <subcellularLocation>
        <location evidence="1">Cell membrane</location>
        <topology evidence="1">Multi-pass membrane protein</topology>
    </subcellularLocation>
</comment>